<feature type="compositionally biased region" description="Gly residues" evidence="1">
    <location>
        <begin position="988"/>
        <end position="997"/>
    </location>
</feature>
<keyword evidence="2" id="KW-0378">Hydrolase</keyword>
<dbReference type="Pfam" id="PF00353">
    <property type="entry name" value="HemolysinCabind"/>
    <property type="match status" value="4"/>
</dbReference>
<dbReference type="CDD" id="cd04486">
    <property type="entry name" value="YhcR_OBF_like"/>
    <property type="match status" value="1"/>
</dbReference>
<dbReference type="PROSITE" id="PS00330">
    <property type="entry name" value="HEMOLYSIN_CALCIUM"/>
    <property type="match status" value="3"/>
</dbReference>
<dbReference type="PANTHER" id="PTHR42834:SF1">
    <property type="entry name" value="ENDONUCLEASE_EXONUCLEASE_PHOSPHATASE FAMILY PROTEIN (AFU_ORTHOLOGUE AFUA_3G09210)"/>
    <property type="match status" value="1"/>
</dbReference>
<dbReference type="InterPro" id="IPR018511">
    <property type="entry name" value="Hemolysin-typ_Ca-bd_CS"/>
</dbReference>
<dbReference type="InterPro" id="IPR036691">
    <property type="entry name" value="Endo/exonu/phosph_ase_sf"/>
</dbReference>
<feature type="region of interest" description="Disordered" evidence="1">
    <location>
        <begin position="947"/>
        <end position="999"/>
    </location>
</feature>
<dbReference type="InterPro" id="IPR011049">
    <property type="entry name" value="Serralysin-like_metalloprot_C"/>
</dbReference>
<dbReference type="InterPro" id="IPR001343">
    <property type="entry name" value="Hemolysn_Ca-bd"/>
</dbReference>
<feature type="compositionally biased region" description="Polar residues" evidence="1">
    <location>
        <begin position="947"/>
        <end position="961"/>
    </location>
</feature>
<gene>
    <name evidence="2" type="ORF">I0K15_13995</name>
</gene>
<dbReference type="SUPFAM" id="SSF51120">
    <property type="entry name" value="beta-Roll"/>
    <property type="match status" value="3"/>
</dbReference>
<proteinExistence type="predicted"/>
<sequence length="1654" mass="174301">MSQTILGTSDDDTLIGTAAAEFLIGLDGNDLISGGLGLDTMDGGAGIDTVDFSYTGADIRIDLSASQAVFVNGAVEGIFNFENATGGRGDDTLVGDRGDNILNGGRGDDLLIGGFGVDTFDGGGGNDTLSFDYGGIAVDVDLSTGQAVFANGVVETFTSIENVIGNDRANALTGDAGANVLEGLQGDDTLVGNAGEDTLRGGSGDDVLEGGADDDVLAGSSGDDTLEGGDGSDLLFGGDGVDVAVYAGSIEDYLISDLDDAPVVIVATGDAPESGRDELRDIEVVRFEEDGFTLFLDGRNNAPITTEDEIAVFAGQPQAIDFAELLANDRDFDGDPLTITSVTPRSENGAILTLLDGQIIYDGRNVDNDLSIGEKAFDTFSYTVDDGNGGTAQGDVNVTITPFQLPGRIEVDGSITFDEESEEFRDNLPLLRVVGDGPTDDATISFFGVDLDRFIVTPDPSEPGGVAIRWAFRPDFETPQDVGGDNIYDITVQIEDSSGVRRVPVRINVEDVDEGFNFNTRINEIHYDNDGTDVGEFVEVRVAETDEGAENLTLYYYNGSNGEVYLTTGIGPRGSSDDEFSYNFIELPTNGLQNGSPDGVALVNDRGQVLDFISYEGSFVAVDGPAAGLRSLDIGVSEDGDTPVGASLARADDGSWFVDDVDSRGFANDQEVPTVMPRINEVHYDNAGTDAGEFIEIRLDRFAVAEDITVELVNGANGEVYDTVTGFEADIGVPGKFIRFDEDFQYLVFEFDTNGIQNGPDGFILREEGEVVEFLSYEGEITATIDGVELTSTDIGVAEGSSTPEGFSLQRSEDGSWSEAAPETRGAANETITSSANARINEFHYDNDGGDVGEFIEVRVDAGADISGLLLELINGNGGGVYDTLGEADVTARETDGTFDYLVFELPSNGIQNGPDGFALSENGELVEFVSYEGEITATEGVAAGQTSTDVRVSEGSSTPIGFSIQRNDDGTWNAPAEETPGAANDAGSGGGGGGGEPAELLISEIQGTEDVSARLGEVVSVTAVVTYVLENGFLLQEEDADSDGNDATSEGILVLSNDVIDARVGDNLTVVGEVVEEFGETAITNIDVRASSTNSTGNTLPGAAQIALDPTIAYDFEAFEGMRVEVSSGTDDALTVIENFNLDRFGQITVSAGEQRQPTQLFDAQTEQDEIDALQQANLNNRLLIDDGFSSQNPDEFEFIPVPDAFDNADNPNGFLDVGDTFNEAGATLRLGTELSENIEGVMRFGFGEYNVVPTEQLAIDESTNSGARPDAPVIEADVTVASFNVLNYFTTLDVPGNPGSGPNQIDPRGATSAADLEEQTAKLVEAILALDADVLGLQELENNGFDADSSIATLVDALNAVAGAGTYAFVEPAGTTDGFIGTDAITTGLIYKPEEVTVTNAEILVFEEASAATTFDLADVLNQVVPESEQVGDFQRSRPAVVATFEDNESGEEFTVAVNHFKSKGDSNLQDVVDAAQQFLDGGGTGITQADIDAVIADPNFDQEDGQAFWNAARNDAAGELATFLETEYNGGGVSDYLVIGDLNAYSQEDPVQTIRDTDDNVDLLAEFVGIEEAYSFVFDGQQGALDHAIASGDLADNVVDVAEWHSQADEPDLIDYDSEFTNPGFSSTGPFAASDHDPLLIGLDFSDTPLV</sequence>
<evidence type="ECO:0000313" key="2">
    <source>
        <dbReference type="EMBL" id="QPH52913.1"/>
    </source>
</evidence>
<name>A0A7S9QBI3_9RHOB</name>
<dbReference type="Gene3D" id="3.60.10.10">
    <property type="entry name" value="Endonuclease/exonuclease/phosphatase"/>
    <property type="match status" value="1"/>
</dbReference>
<dbReference type="GO" id="GO:0005509">
    <property type="term" value="F:calcium ion binding"/>
    <property type="evidence" value="ECO:0007669"/>
    <property type="project" value="InterPro"/>
</dbReference>
<reference evidence="2 3" key="1">
    <citation type="submission" date="2020-11" db="EMBL/GenBank/DDBJ databases">
        <title>Description of Pontivivens ytuae sp. nov. isolated from deep sea sediment of Mariana Trench.</title>
        <authorList>
            <person name="Wang Z."/>
            <person name="Sun Q.-L."/>
            <person name="Xu X.-D."/>
            <person name="Tang Y.-Z."/>
            <person name="Zhang J."/>
        </authorList>
    </citation>
    <scope>NUCLEOTIDE SEQUENCE [LARGE SCALE GENOMIC DNA]</scope>
    <source>
        <strain evidence="2 3">MT2928</strain>
    </source>
</reference>
<dbReference type="EMBL" id="CP064942">
    <property type="protein sequence ID" value="QPH52913.1"/>
    <property type="molecule type" value="Genomic_DNA"/>
</dbReference>
<keyword evidence="2" id="KW-0255">Endonuclease</keyword>
<dbReference type="KEGG" id="poz:I0K15_13995"/>
<dbReference type="PANTHER" id="PTHR42834">
    <property type="entry name" value="ENDONUCLEASE/EXONUCLEASE/PHOSPHATASE FAMILY PROTEIN (AFU_ORTHOLOGUE AFUA_3G09210)"/>
    <property type="match status" value="1"/>
</dbReference>
<organism evidence="2 3">
    <name type="scientific">Pontivivens ytuae</name>
    <dbReference type="NCBI Taxonomy" id="2789856"/>
    <lineage>
        <taxon>Bacteria</taxon>
        <taxon>Pseudomonadati</taxon>
        <taxon>Pseudomonadota</taxon>
        <taxon>Alphaproteobacteria</taxon>
        <taxon>Rhodobacterales</taxon>
        <taxon>Paracoccaceae</taxon>
        <taxon>Pontivivens</taxon>
    </lineage>
</organism>
<evidence type="ECO:0000256" key="1">
    <source>
        <dbReference type="SAM" id="MobiDB-lite"/>
    </source>
</evidence>
<dbReference type="RefSeq" id="WP_196102124.1">
    <property type="nucleotide sequence ID" value="NZ_CP064942.1"/>
</dbReference>
<keyword evidence="3" id="KW-1185">Reference proteome</keyword>
<evidence type="ECO:0000313" key="3">
    <source>
        <dbReference type="Proteomes" id="UP000594800"/>
    </source>
</evidence>
<dbReference type="Pfam" id="PF17963">
    <property type="entry name" value="Big_9"/>
    <property type="match status" value="1"/>
</dbReference>
<accession>A0A7S9QBI3</accession>
<protein>
    <submittedName>
        <fullName evidence="2">ExeM/NucH family extracellular endonuclease</fullName>
    </submittedName>
</protein>
<dbReference type="SUPFAM" id="SSF56219">
    <property type="entry name" value="DNase I-like"/>
    <property type="match status" value="1"/>
</dbReference>
<keyword evidence="2" id="KW-0540">Nuclease</keyword>
<dbReference type="PRINTS" id="PR00313">
    <property type="entry name" value="CABNDNGRPT"/>
</dbReference>
<dbReference type="Gene3D" id="2.150.10.10">
    <property type="entry name" value="Serralysin-like metalloprotease, C-terminal"/>
    <property type="match status" value="4"/>
</dbReference>
<dbReference type="InterPro" id="IPR047971">
    <property type="entry name" value="ExeM-like"/>
</dbReference>
<dbReference type="GO" id="GO:0004519">
    <property type="term" value="F:endonuclease activity"/>
    <property type="evidence" value="ECO:0007669"/>
    <property type="project" value="UniProtKB-KW"/>
</dbReference>
<dbReference type="NCBIfam" id="NF033681">
    <property type="entry name" value="ExeM_NucH_DNase"/>
    <property type="match status" value="1"/>
</dbReference>
<dbReference type="Proteomes" id="UP000594800">
    <property type="component" value="Chromosome"/>
</dbReference>